<protein>
    <submittedName>
        <fullName evidence="4">SpoIIE family protein phosphatase</fullName>
    </submittedName>
</protein>
<reference evidence="4" key="2">
    <citation type="journal article" date="2021" name="PeerJ">
        <title>Extensive microbial diversity within the chicken gut microbiome revealed by metagenomics and culture.</title>
        <authorList>
            <person name="Gilroy R."/>
            <person name="Ravi A."/>
            <person name="Getino M."/>
            <person name="Pursley I."/>
            <person name="Horton D.L."/>
            <person name="Alikhan N.F."/>
            <person name="Baker D."/>
            <person name="Gharbi K."/>
            <person name="Hall N."/>
            <person name="Watson M."/>
            <person name="Adriaenssens E.M."/>
            <person name="Foster-Nyarko E."/>
            <person name="Jarju S."/>
            <person name="Secka A."/>
            <person name="Antonio M."/>
            <person name="Oren A."/>
            <person name="Chaudhuri R.R."/>
            <person name="La Ragione R."/>
            <person name="Hildebrand F."/>
            <person name="Pallen M.J."/>
        </authorList>
    </citation>
    <scope>NUCLEOTIDE SEQUENCE</scope>
    <source>
        <strain evidence="4">ChiW13-3771</strain>
    </source>
</reference>
<dbReference type="InterPro" id="IPR036457">
    <property type="entry name" value="PPM-type-like_dom_sf"/>
</dbReference>
<name>A0A9D1ED58_9FIRM</name>
<feature type="transmembrane region" description="Helical" evidence="2">
    <location>
        <begin position="35"/>
        <end position="54"/>
    </location>
</feature>
<dbReference type="InterPro" id="IPR052016">
    <property type="entry name" value="Bact_Sigma-Reg"/>
</dbReference>
<comment type="caution">
    <text evidence="4">The sequence shown here is derived from an EMBL/GenBank/DDBJ whole genome shotgun (WGS) entry which is preliminary data.</text>
</comment>
<dbReference type="Pfam" id="PF07228">
    <property type="entry name" value="SpoIIE"/>
    <property type="match status" value="1"/>
</dbReference>
<dbReference type="SUPFAM" id="SSF81606">
    <property type="entry name" value="PP2C-like"/>
    <property type="match status" value="1"/>
</dbReference>
<dbReference type="InterPro" id="IPR045768">
    <property type="entry name" value="SpoIIE_N"/>
</dbReference>
<sequence length="538" mass="59932">MKQWKEKLNIWGKWVGMTGVAIWVIFSLFDSKSDGYSTIEVLVLFSVLFFGYRYGAGAGTICATICGMCISLFTGQLSYLAILAILGLMAGAFRALGKIGSVIGFATTAAGIGMLYPLDIGMDSWIELGIGIVLFWILPGYLTMPEEKRQTVVTVAPPMSDFDGSIGVRIRKIEEAFLELSKLFAGLEMEPAFGEEEMLWRCRYMENRMVFGEQMMELAEMMRSFREELGRSTDITMQVNQAIRERLTEMNLKVDRISMVEGENKRSELVITLCAEFGKSVPVKEIAEQLSRAIGRKLRPQGDRAGAVGAQLKTIRLEEETQFQMLYGVARTVKEESECSGDSFSFLELSGGKVLMSLCDGMGSGERAFEESKRAIELVEQLIEAGFHPQTVLRLVNQAFVMNEEFHPIAIDVAVADLYTGLCDFTKSGAAVTFIRHGEQIEILQSETLPIGILQETLPMESLYRLKDGDLVIMMTDGVLEAIQGNQKEDVLKEFCLTQQGRNPREIADKVLEFAIGQEENHTAKDDMTVLVAGIWKK</sequence>
<evidence type="ECO:0000313" key="4">
    <source>
        <dbReference type="EMBL" id="HIR88104.1"/>
    </source>
</evidence>
<dbReference type="EMBL" id="DVHN01000045">
    <property type="protein sequence ID" value="HIR88104.1"/>
    <property type="molecule type" value="Genomic_DNA"/>
</dbReference>
<keyword evidence="2" id="KW-0472">Membrane</keyword>
<evidence type="ECO:0000259" key="3">
    <source>
        <dbReference type="SMART" id="SM00331"/>
    </source>
</evidence>
<dbReference type="InterPro" id="IPR001932">
    <property type="entry name" value="PPM-type_phosphatase-like_dom"/>
</dbReference>
<feature type="transmembrane region" description="Helical" evidence="2">
    <location>
        <begin position="61"/>
        <end position="93"/>
    </location>
</feature>
<accession>A0A9D1ED58</accession>
<keyword evidence="2" id="KW-0812">Transmembrane</keyword>
<feature type="transmembrane region" description="Helical" evidence="2">
    <location>
        <begin position="125"/>
        <end position="144"/>
    </location>
</feature>
<keyword evidence="2" id="KW-1133">Transmembrane helix</keyword>
<proteinExistence type="predicted"/>
<dbReference type="Gene3D" id="3.60.40.10">
    <property type="entry name" value="PPM-type phosphatase domain"/>
    <property type="match status" value="1"/>
</dbReference>
<evidence type="ECO:0000256" key="2">
    <source>
        <dbReference type="SAM" id="Phobius"/>
    </source>
</evidence>
<dbReference type="PANTHER" id="PTHR43156">
    <property type="entry name" value="STAGE II SPORULATION PROTEIN E-RELATED"/>
    <property type="match status" value="1"/>
</dbReference>
<dbReference type="Pfam" id="PF19732">
    <property type="entry name" value="SpoIIE_N"/>
    <property type="match status" value="1"/>
</dbReference>
<dbReference type="AlphaFoldDB" id="A0A9D1ED58"/>
<dbReference type="PANTHER" id="PTHR43156:SF2">
    <property type="entry name" value="STAGE II SPORULATION PROTEIN E"/>
    <property type="match status" value="1"/>
</dbReference>
<organism evidence="4 5">
    <name type="scientific">Candidatus Fimimorpha faecalis</name>
    <dbReference type="NCBI Taxonomy" id="2840824"/>
    <lineage>
        <taxon>Bacteria</taxon>
        <taxon>Bacillati</taxon>
        <taxon>Bacillota</taxon>
        <taxon>Clostridia</taxon>
        <taxon>Eubacteriales</taxon>
        <taxon>Candidatus Fimimorpha</taxon>
    </lineage>
</organism>
<dbReference type="SMART" id="SM00331">
    <property type="entry name" value="PP2C_SIG"/>
    <property type="match status" value="1"/>
</dbReference>
<keyword evidence="1" id="KW-0378">Hydrolase</keyword>
<evidence type="ECO:0000313" key="5">
    <source>
        <dbReference type="Proteomes" id="UP000824201"/>
    </source>
</evidence>
<gene>
    <name evidence="4" type="ORF">IAC96_04055</name>
</gene>
<dbReference type="Proteomes" id="UP000824201">
    <property type="component" value="Unassembled WGS sequence"/>
</dbReference>
<feature type="domain" description="PPM-type phosphatase" evidence="3">
    <location>
        <begin position="324"/>
        <end position="535"/>
    </location>
</feature>
<dbReference type="GO" id="GO:0016791">
    <property type="term" value="F:phosphatase activity"/>
    <property type="evidence" value="ECO:0007669"/>
    <property type="project" value="TreeGrafter"/>
</dbReference>
<feature type="transmembrane region" description="Helical" evidence="2">
    <location>
        <begin position="12"/>
        <end position="29"/>
    </location>
</feature>
<reference evidence="4" key="1">
    <citation type="submission" date="2020-10" db="EMBL/GenBank/DDBJ databases">
        <authorList>
            <person name="Gilroy R."/>
        </authorList>
    </citation>
    <scope>NUCLEOTIDE SEQUENCE</scope>
    <source>
        <strain evidence="4">ChiW13-3771</strain>
    </source>
</reference>
<feature type="transmembrane region" description="Helical" evidence="2">
    <location>
        <begin position="99"/>
        <end position="118"/>
    </location>
</feature>
<evidence type="ECO:0000256" key="1">
    <source>
        <dbReference type="ARBA" id="ARBA00022801"/>
    </source>
</evidence>